<proteinExistence type="predicted"/>
<reference evidence="4" key="1">
    <citation type="journal article" date="2018" name="DNA Res.">
        <title>Multiple hybrid de novo genome assembly of finger millet, an orphan allotetraploid crop.</title>
        <authorList>
            <person name="Hatakeyama M."/>
            <person name="Aluri S."/>
            <person name="Balachadran M.T."/>
            <person name="Sivarajan S.R."/>
            <person name="Patrignani A."/>
            <person name="Gruter S."/>
            <person name="Poveda L."/>
            <person name="Shimizu-Inatsugi R."/>
            <person name="Baeten J."/>
            <person name="Francoijs K.J."/>
            <person name="Nataraja K.N."/>
            <person name="Reddy Y.A.N."/>
            <person name="Phadnis S."/>
            <person name="Ravikumar R.L."/>
            <person name="Schlapbach R."/>
            <person name="Sreeman S.M."/>
            <person name="Shimizu K.K."/>
        </authorList>
    </citation>
    <scope>NUCLEOTIDE SEQUENCE</scope>
</reference>
<feature type="compositionally biased region" description="Low complexity" evidence="1">
    <location>
        <begin position="270"/>
        <end position="290"/>
    </location>
</feature>
<evidence type="ECO:0000313" key="5">
    <source>
        <dbReference type="Proteomes" id="UP001054889"/>
    </source>
</evidence>
<evidence type="ECO:0008006" key="6">
    <source>
        <dbReference type="Google" id="ProtNLM"/>
    </source>
</evidence>
<protein>
    <recommendedName>
        <fullName evidence="6">Calmodulin-binding protein</fullName>
    </recommendedName>
</protein>
<dbReference type="PANTHER" id="PTHR31713:SF100">
    <property type="entry name" value="CALMODULIN-BINDING PROTEIN 60 B"/>
    <property type="match status" value="1"/>
</dbReference>
<dbReference type="InterPro" id="IPR012416">
    <property type="entry name" value="CBP60"/>
</dbReference>
<evidence type="ECO:0000259" key="3">
    <source>
        <dbReference type="Pfam" id="PF20451"/>
    </source>
</evidence>
<comment type="caution">
    <text evidence="4">The sequence shown here is derived from an EMBL/GenBank/DDBJ whole genome shotgun (WGS) entry which is preliminary data.</text>
</comment>
<reference evidence="4" key="2">
    <citation type="submission" date="2021-12" db="EMBL/GenBank/DDBJ databases">
        <title>Resequencing data analysis of finger millet.</title>
        <authorList>
            <person name="Hatakeyama M."/>
            <person name="Aluri S."/>
            <person name="Balachadran M.T."/>
            <person name="Sivarajan S.R."/>
            <person name="Poveda L."/>
            <person name="Shimizu-Inatsugi R."/>
            <person name="Schlapbach R."/>
            <person name="Sreeman S.M."/>
            <person name="Shimizu K.K."/>
        </authorList>
    </citation>
    <scope>NUCLEOTIDE SEQUENCE</scope>
</reference>
<dbReference type="GO" id="GO:0080142">
    <property type="term" value="P:regulation of salicylic acid biosynthetic process"/>
    <property type="evidence" value="ECO:0007669"/>
    <property type="project" value="TreeGrafter"/>
</dbReference>
<sequence length="357" mass="39890">MLLTLQNKPYFTRSLPLCMQEVLPPLKLVFASRLLIPIFTNNKLVDDTNNVIEIHLVDTRVHHVITPTSTHLGSSLRLEVLVLDGDFRCEDGEGWTIDQFNAATVRAREGKRPLLVGTVNVAMSNHGVAVIDDVSFTDNSSWIMSRKFRIGVRAMPAGYFGVRIQEAVSESFTVKDHRGEFYKKHYPPSLTDNVWRLENIGKEGPIEKRLESHGIKNVQDFLKLNTMNPDKLRTAHVKQLATQAYQQWDQLEEVASEMPLTAIKTFIPRSNSGREGSESEGSMISSGSQSVRYSDTIGTPTSSAVAAMATNTSLTSDALRAVSANHDMFWRPSPAPDDHFVWQNSSDDLGSCWDQID</sequence>
<dbReference type="Pfam" id="PF20451">
    <property type="entry name" value="Calmod_bind_M"/>
    <property type="match status" value="1"/>
</dbReference>
<dbReference type="GO" id="GO:0005634">
    <property type="term" value="C:nucleus"/>
    <property type="evidence" value="ECO:0007669"/>
    <property type="project" value="TreeGrafter"/>
</dbReference>
<evidence type="ECO:0000313" key="4">
    <source>
        <dbReference type="EMBL" id="GJN03314.1"/>
    </source>
</evidence>
<dbReference type="Pfam" id="PF07887">
    <property type="entry name" value="Calmodulin_bind"/>
    <property type="match status" value="1"/>
</dbReference>
<evidence type="ECO:0000256" key="1">
    <source>
        <dbReference type="SAM" id="MobiDB-lite"/>
    </source>
</evidence>
<dbReference type="AlphaFoldDB" id="A0AAV5CXF1"/>
<gene>
    <name evidence="4" type="primary">ga20744</name>
    <name evidence="4" type="ORF">PR202_ga20744</name>
</gene>
<keyword evidence="5" id="KW-1185">Reference proteome</keyword>
<feature type="domain" description="Calmodulin binding protein-like N-terminal" evidence="2">
    <location>
        <begin position="26"/>
        <end position="177"/>
    </location>
</feature>
<dbReference type="GO" id="GO:0003700">
    <property type="term" value="F:DNA-binding transcription factor activity"/>
    <property type="evidence" value="ECO:0007669"/>
    <property type="project" value="TreeGrafter"/>
</dbReference>
<feature type="region of interest" description="Disordered" evidence="1">
    <location>
        <begin position="266"/>
        <end position="296"/>
    </location>
</feature>
<evidence type="ECO:0000259" key="2">
    <source>
        <dbReference type="Pfam" id="PF07887"/>
    </source>
</evidence>
<dbReference type="Proteomes" id="UP001054889">
    <property type="component" value="Unassembled WGS sequence"/>
</dbReference>
<dbReference type="InterPro" id="IPR046830">
    <property type="entry name" value="Calmod_bind_M"/>
</dbReference>
<dbReference type="GO" id="GO:0005516">
    <property type="term" value="F:calmodulin binding"/>
    <property type="evidence" value="ECO:0007669"/>
    <property type="project" value="InterPro"/>
</dbReference>
<dbReference type="InterPro" id="IPR046831">
    <property type="entry name" value="Calmodulin_bind_N"/>
</dbReference>
<dbReference type="GO" id="GO:0043565">
    <property type="term" value="F:sequence-specific DNA binding"/>
    <property type="evidence" value="ECO:0007669"/>
    <property type="project" value="TreeGrafter"/>
</dbReference>
<dbReference type="PANTHER" id="PTHR31713">
    <property type="entry name" value="OS02G0177800 PROTEIN"/>
    <property type="match status" value="1"/>
</dbReference>
<organism evidence="4 5">
    <name type="scientific">Eleusine coracana subsp. coracana</name>
    <dbReference type="NCBI Taxonomy" id="191504"/>
    <lineage>
        <taxon>Eukaryota</taxon>
        <taxon>Viridiplantae</taxon>
        <taxon>Streptophyta</taxon>
        <taxon>Embryophyta</taxon>
        <taxon>Tracheophyta</taxon>
        <taxon>Spermatophyta</taxon>
        <taxon>Magnoliopsida</taxon>
        <taxon>Liliopsida</taxon>
        <taxon>Poales</taxon>
        <taxon>Poaceae</taxon>
        <taxon>PACMAD clade</taxon>
        <taxon>Chloridoideae</taxon>
        <taxon>Cynodonteae</taxon>
        <taxon>Eleusininae</taxon>
        <taxon>Eleusine</taxon>
    </lineage>
</organism>
<feature type="domain" description="Calmodulin binding protein central" evidence="3">
    <location>
        <begin position="190"/>
        <end position="244"/>
    </location>
</feature>
<dbReference type="EMBL" id="BQKI01000010">
    <property type="protein sequence ID" value="GJN03314.1"/>
    <property type="molecule type" value="Genomic_DNA"/>
</dbReference>
<accession>A0AAV5CXF1</accession>
<name>A0AAV5CXF1_ELECO</name>